<dbReference type="Pfam" id="PF13439">
    <property type="entry name" value="Glyco_transf_4"/>
    <property type="match status" value="1"/>
</dbReference>
<feature type="domain" description="Glycosyltransferase subfamily 4-like N-terminal" evidence="3">
    <location>
        <begin position="85"/>
        <end position="171"/>
    </location>
</feature>
<evidence type="ECO:0008006" key="6">
    <source>
        <dbReference type="Google" id="ProtNLM"/>
    </source>
</evidence>
<evidence type="ECO:0000313" key="5">
    <source>
        <dbReference type="Proteomes" id="UP000177811"/>
    </source>
</evidence>
<keyword evidence="1" id="KW-0812">Transmembrane</keyword>
<dbReference type="InterPro" id="IPR001296">
    <property type="entry name" value="Glyco_trans_1"/>
</dbReference>
<name>A0A1G2KQY4_9BACT</name>
<dbReference type="InterPro" id="IPR050194">
    <property type="entry name" value="Glycosyltransferase_grp1"/>
</dbReference>
<feature type="transmembrane region" description="Helical" evidence="1">
    <location>
        <begin position="55"/>
        <end position="76"/>
    </location>
</feature>
<dbReference type="InterPro" id="IPR028098">
    <property type="entry name" value="Glyco_trans_4-like_N"/>
</dbReference>
<dbReference type="CDD" id="cd03801">
    <property type="entry name" value="GT4_PimA-like"/>
    <property type="match status" value="1"/>
</dbReference>
<dbReference type="PANTHER" id="PTHR45947">
    <property type="entry name" value="SULFOQUINOVOSYL TRANSFERASE SQD2"/>
    <property type="match status" value="1"/>
</dbReference>
<reference evidence="4 5" key="1">
    <citation type="journal article" date="2016" name="Nat. Commun.">
        <title>Thousands of microbial genomes shed light on interconnected biogeochemical processes in an aquifer system.</title>
        <authorList>
            <person name="Anantharaman K."/>
            <person name="Brown C.T."/>
            <person name="Hug L.A."/>
            <person name="Sharon I."/>
            <person name="Castelle C.J."/>
            <person name="Probst A.J."/>
            <person name="Thomas B.C."/>
            <person name="Singh A."/>
            <person name="Wilkins M.J."/>
            <person name="Karaoz U."/>
            <person name="Brodie E.L."/>
            <person name="Williams K.H."/>
            <person name="Hubbard S.S."/>
            <person name="Banfield J.F."/>
        </authorList>
    </citation>
    <scope>NUCLEOTIDE SEQUENCE [LARGE SCALE GENOMIC DNA]</scope>
</reference>
<comment type="caution">
    <text evidence="4">The sequence shown here is derived from an EMBL/GenBank/DDBJ whole genome shotgun (WGS) entry which is preliminary data.</text>
</comment>
<dbReference type="Proteomes" id="UP000177811">
    <property type="component" value="Unassembled WGS sequence"/>
</dbReference>
<evidence type="ECO:0000259" key="3">
    <source>
        <dbReference type="Pfam" id="PF13439"/>
    </source>
</evidence>
<accession>A0A1G2KQY4</accession>
<proteinExistence type="predicted"/>
<evidence type="ECO:0000313" key="4">
    <source>
        <dbReference type="EMBL" id="OHA01836.1"/>
    </source>
</evidence>
<keyword evidence="1" id="KW-0472">Membrane</keyword>
<dbReference type="EMBL" id="MHQL01000053">
    <property type="protein sequence ID" value="OHA01836.1"/>
    <property type="molecule type" value="Genomic_DNA"/>
</dbReference>
<dbReference type="Pfam" id="PF00534">
    <property type="entry name" value="Glycos_transf_1"/>
    <property type="match status" value="1"/>
</dbReference>
<protein>
    <recommendedName>
        <fullName evidence="6">Glycosyl transferase family 1 domain-containing protein</fullName>
    </recommendedName>
</protein>
<evidence type="ECO:0000259" key="2">
    <source>
        <dbReference type="Pfam" id="PF00534"/>
    </source>
</evidence>
<gene>
    <name evidence="4" type="ORF">A3C16_05985</name>
</gene>
<sequence>MKPQLTYILPEYSKTSATHFAHIHDFIRRISAYFDVTLLIEKGEAPAEDWGCKKVLLLTFSFTPLRFLELMARIFFGRLVEKKNVYVHYSFVGAYAAVCVFRFFGGKVFYWNAGEPWKYKKGWFREMFERKVYRAVTVLVTGTEALKKEYARVYDIRPEKIRVMPNWIDCGRFSNVNIAAVRNVRQAARIREHDAVVLFVHRLSKRKGADLLPAIAEAFRDDPVKFLVVGDGPERSALHIALREKHLEDAVIVLGEVPNAGLPSYYGMADLFIMPSEEEGFPRVLLEAMATKTPFVAFNAGAGGVAGIVPPELSEYVIPVGDVPAFIAAMKKILLASPETIMRIKEFEERWVRKFDIGEVVEIFRKMF</sequence>
<organism evidence="4 5">
    <name type="scientific">Candidatus Sungbacteria bacterium RIFCSPHIGHO2_02_FULL_51_29</name>
    <dbReference type="NCBI Taxonomy" id="1802273"/>
    <lineage>
        <taxon>Bacteria</taxon>
        <taxon>Candidatus Sungiibacteriota</taxon>
    </lineage>
</organism>
<dbReference type="AlphaFoldDB" id="A0A1G2KQY4"/>
<dbReference type="GO" id="GO:0016757">
    <property type="term" value="F:glycosyltransferase activity"/>
    <property type="evidence" value="ECO:0007669"/>
    <property type="project" value="InterPro"/>
</dbReference>
<evidence type="ECO:0000256" key="1">
    <source>
        <dbReference type="SAM" id="Phobius"/>
    </source>
</evidence>
<keyword evidence="1" id="KW-1133">Transmembrane helix</keyword>
<dbReference type="PANTHER" id="PTHR45947:SF3">
    <property type="entry name" value="SULFOQUINOVOSYL TRANSFERASE SQD2"/>
    <property type="match status" value="1"/>
</dbReference>
<feature type="domain" description="Glycosyl transferase family 1" evidence="2">
    <location>
        <begin position="184"/>
        <end position="344"/>
    </location>
</feature>
<dbReference type="SUPFAM" id="SSF53756">
    <property type="entry name" value="UDP-Glycosyltransferase/glycogen phosphorylase"/>
    <property type="match status" value="1"/>
</dbReference>
<dbReference type="Gene3D" id="3.40.50.2000">
    <property type="entry name" value="Glycogen Phosphorylase B"/>
    <property type="match status" value="2"/>
</dbReference>
<feature type="transmembrane region" description="Helical" evidence="1">
    <location>
        <begin position="88"/>
        <end position="111"/>
    </location>
</feature>